<feature type="coiled-coil region" evidence="1">
    <location>
        <begin position="266"/>
        <end position="293"/>
    </location>
</feature>
<evidence type="ECO:0000256" key="1">
    <source>
        <dbReference type="SAM" id="Coils"/>
    </source>
</evidence>
<proteinExistence type="predicted"/>
<accession>A0AAF3EHH7</accession>
<protein>
    <submittedName>
        <fullName evidence="3">Uncharacterized protein</fullName>
    </submittedName>
</protein>
<reference evidence="3" key="1">
    <citation type="submission" date="2024-02" db="UniProtKB">
        <authorList>
            <consortium name="WormBaseParasite"/>
        </authorList>
    </citation>
    <scope>IDENTIFICATION</scope>
</reference>
<keyword evidence="2" id="KW-1185">Reference proteome</keyword>
<keyword evidence="1" id="KW-0175">Coiled coil</keyword>
<evidence type="ECO:0000313" key="3">
    <source>
        <dbReference type="WBParaSite" id="MBELARI_LOCUS13279"/>
    </source>
</evidence>
<name>A0AAF3EHH7_9BILA</name>
<evidence type="ECO:0000313" key="2">
    <source>
        <dbReference type="Proteomes" id="UP000887575"/>
    </source>
</evidence>
<dbReference type="AlphaFoldDB" id="A0AAF3EHH7"/>
<dbReference type="Proteomes" id="UP000887575">
    <property type="component" value="Unassembled WGS sequence"/>
</dbReference>
<dbReference type="WBParaSite" id="MBELARI_LOCUS13279">
    <property type="protein sequence ID" value="MBELARI_LOCUS13279"/>
    <property type="gene ID" value="MBELARI_LOCUS13279"/>
</dbReference>
<sequence>MVMERQNSLLAMANLNMKLSFKKKPKVEVEKEALFLSPVDSKDGIVAMDGTKTPKLEIEEETCSDQPTTSNMPINPLGINSRQISPSCYFIALDQCPTVKELFQYAQGLSESGVVMDEPTFFDSEKPGAYINFFINVGEVCMADLHRDILAPWTLTVDGKTLCKIRTENQTYVNLDGKTSTSVRYSLYSKHPRQAPITKKVAIFPIGNANVKPHSGFIVYKVEQPFNLCEYTSVKGLARKRRNYDQNDHETAQFIDSFLKTEAAEKQEEQKKLGRCMGKLSKLEDQLSQLRKQAYMNVLNGNEAYLDFLVERSATLLIAENPQNL</sequence>
<organism evidence="2 3">
    <name type="scientific">Mesorhabditis belari</name>
    <dbReference type="NCBI Taxonomy" id="2138241"/>
    <lineage>
        <taxon>Eukaryota</taxon>
        <taxon>Metazoa</taxon>
        <taxon>Ecdysozoa</taxon>
        <taxon>Nematoda</taxon>
        <taxon>Chromadorea</taxon>
        <taxon>Rhabditida</taxon>
        <taxon>Rhabditina</taxon>
        <taxon>Rhabditomorpha</taxon>
        <taxon>Rhabditoidea</taxon>
        <taxon>Rhabditidae</taxon>
        <taxon>Mesorhabditinae</taxon>
        <taxon>Mesorhabditis</taxon>
    </lineage>
</organism>